<dbReference type="Gene3D" id="3.90.550.10">
    <property type="entry name" value="Spore Coat Polysaccharide Biosynthesis Protein SpsA, Chain A"/>
    <property type="match status" value="1"/>
</dbReference>
<dbReference type="AlphaFoldDB" id="A0AA96LS90"/>
<keyword evidence="2" id="KW-0808">Transferase</keyword>
<evidence type="ECO:0000313" key="3">
    <source>
        <dbReference type="Proteomes" id="UP001304650"/>
    </source>
</evidence>
<keyword evidence="2" id="KW-0328">Glycosyltransferase</keyword>
<evidence type="ECO:0000313" key="2">
    <source>
        <dbReference type="EMBL" id="WNR46272.1"/>
    </source>
</evidence>
<dbReference type="InterPro" id="IPR029044">
    <property type="entry name" value="Nucleotide-diphossugar_trans"/>
</dbReference>
<dbReference type="CDD" id="cd00761">
    <property type="entry name" value="Glyco_tranf_GTA_type"/>
    <property type="match status" value="1"/>
</dbReference>
<accession>A0AA96LS90</accession>
<dbReference type="GO" id="GO:0016757">
    <property type="term" value="F:glycosyltransferase activity"/>
    <property type="evidence" value="ECO:0007669"/>
    <property type="project" value="UniProtKB-KW"/>
</dbReference>
<dbReference type="Proteomes" id="UP001304650">
    <property type="component" value="Chromosome"/>
</dbReference>
<dbReference type="KEGG" id="proo:MJB10_09305"/>
<organism evidence="2 3">
    <name type="scientific">Paenibacillus roseopurpureus</name>
    <dbReference type="NCBI Taxonomy" id="2918901"/>
    <lineage>
        <taxon>Bacteria</taxon>
        <taxon>Bacillati</taxon>
        <taxon>Bacillota</taxon>
        <taxon>Bacilli</taxon>
        <taxon>Bacillales</taxon>
        <taxon>Paenibacillaceae</taxon>
        <taxon>Paenibacillus</taxon>
    </lineage>
</organism>
<reference evidence="2" key="1">
    <citation type="submission" date="2022-02" db="EMBL/GenBank/DDBJ databases">
        <title>Paenibacillus sp. MBLB1832 Whole Genome Shotgun Sequencing.</title>
        <authorList>
            <person name="Hwang C.Y."/>
            <person name="Cho E.-S."/>
            <person name="Seo M.-J."/>
        </authorList>
    </citation>
    <scope>NUCLEOTIDE SEQUENCE</scope>
    <source>
        <strain evidence="2">MBLB1832</strain>
    </source>
</reference>
<dbReference type="RefSeq" id="WP_314803864.1">
    <property type="nucleotide sequence ID" value="NZ_CP130319.1"/>
</dbReference>
<name>A0AA96LS90_9BACL</name>
<dbReference type="EMBL" id="CP130319">
    <property type="protein sequence ID" value="WNR46272.1"/>
    <property type="molecule type" value="Genomic_DNA"/>
</dbReference>
<keyword evidence="3" id="KW-1185">Reference proteome</keyword>
<proteinExistence type="predicted"/>
<evidence type="ECO:0000259" key="1">
    <source>
        <dbReference type="Pfam" id="PF00535"/>
    </source>
</evidence>
<sequence length="191" mass="21891">MNIVLSILIPSVPERLACLSRMIEQLSLQTTGLPVEILVILDNKKSTIGTKRNTLIAQAKGTYIVFVDDDDRLEPHYVHTLCAQIEAEPNADCIVFDVAVYFNGRFNKLCKYGIEYSFGEGHTSYYRKPNHIMCYAKRIAEQHKFRDISFGEDDEWGGRVSKDIVNQVRIPSVLYHYDCDLTKPMSWYSTS</sequence>
<gene>
    <name evidence="2" type="ORF">MJB10_09305</name>
</gene>
<dbReference type="EC" id="2.4.-.-" evidence="2"/>
<dbReference type="SUPFAM" id="SSF53448">
    <property type="entry name" value="Nucleotide-diphospho-sugar transferases"/>
    <property type="match status" value="1"/>
</dbReference>
<feature type="domain" description="Glycosyltransferase 2-like" evidence="1">
    <location>
        <begin position="47"/>
        <end position="109"/>
    </location>
</feature>
<dbReference type="InterPro" id="IPR001173">
    <property type="entry name" value="Glyco_trans_2-like"/>
</dbReference>
<protein>
    <submittedName>
        <fullName evidence="2">Glycosyltransferase family A protein</fullName>
        <ecNumber evidence="2">2.4.-.-</ecNumber>
    </submittedName>
</protein>
<dbReference type="Pfam" id="PF00535">
    <property type="entry name" value="Glycos_transf_2"/>
    <property type="match status" value="1"/>
</dbReference>